<sequence length="217" mass="24694">MQAEQEQLYARIMGTKYGGEEAPMEVSFRGPVDSFNLWTWVQLYRPPSGTDLEMMQASCRGSRAAAQAERLEVLNSWFLLGRLGGFNSGNLQVLYNQEEGLEELEYDNDEEGAQMGPLEAQGSWLRFWLDMGTADELALDVLINALTTFSKEQLGIKSLIFGGENEDWPAPQRDEFLPEVTMDPMRGPRRMDGRRGMGDDDEEEEDEFEDEQDPFMP</sequence>
<evidence type="ECO:0000313" key="3">
    <source>
        <dbReference type="Proteomes" id="UP001205105"/>
    </source>
</evidence>
<evidence type="ECO:0000313" key="2">
    <source>
        <dbReference type="EMBL" id="KAI7837159.1"/>
    </source>
</evidence>
<proteinExistence type="predicted"/>
<reference evidence="2" key="1">
    <citation type="submission" date="2020-11" db="EMBL/GenBank/DDBJ databases">
        <title>Chlorella ohadii genome sequencing and assembly.</title>
        <authorList>
            <person name="Murik O."/>
            <person name="Treves H."/>
            <person name="Kedem I."/>
            <person name="Shotland Y."/>
            <person name="Kaplan A."/>
        </authorList>
    </citation>
    <scope>NUCLEOTIDE SEQUENCE</scope>
    <source>
        <strain evidence="2">1</strain>
    </source>
</reference>
<name>A0AAD5DIY9_9CHLO</name>
<dbReference type="PANTHER" id="PTHR46737:SF2">
    <property type="entry name" value="OS02G0827600 PROTEIN"/>
    <property type="match status" value="1"/>
</dbReference>
<keyword evidence="3" id="KW-1185">Reference proteome</keyword>
<dbReference type="EMBL" id="JADXDR010000161">
    <property type="protein sequence ID" value="KAI7837159.1"/>
    <property type="molecule type" value="Genomic_DNA"/>
</dbReference>
<feature type="compositionally biased region" description="Basic and acidic residues" evidence="1">
    <location>
        <begin position="189"/>
        <end position="198"/>
    </location>
</feature>
<feature type="compositionally biased region" description="Acidic residues" evidence="1">
    <location>
        <begin position="199"/>
        <end position="217"/>
    </location>
</feature>
<organism evidence="2 3">
    <name type="scientific">Chlorella ohadii</name>
    <dbReference type="NCBI Taxonomy" id="2649997"/>
    <lineage>
        <taxon>Eukaryota</taxon>
        <taxon>Viridiplantae</taxon>
        <taxon>Chlorophyta</taxon>
        <taxon>core chlorophytes</taxon>
        <taxon>Trebouxiophyceae</taxon>
        <taxon>Chlorellales</taxon>
        <taxon>Chlorellaceae</taxon>
        <taxon>Chlorella clade</taxon>
        <taxon>Chlorella</taxon>
    </lineage>
</organism>
<dbReference type="AlphaFoldDB" id="A0AAD5DIY9"/>
<comment type="caution">
    <text evidence="2">The sequence shown here is derived from an EMBL/GenBank/DDBJ whole genome shotgun (WGS) entry which is preliminary data.</text>
</comment>
<gene>
    <name evidence="2" type="ORF">COHA_008953</name>
</gene>
<dbReference type="InterPro" id="IPR021920">
    <property type="entry name" value="DUF3531"/>
</dbReference>
<protein>
    <submittedName>
        <fullName evidence="2">Uncharacterized protein</fullName>
    </submittedName>
</protein>
<accession>A0AAD5DIY9</accession>
<evidence type="ECO:0000256" key="1">
    <source>
        <dbReference type="SAM" id="MobiDB-lite"/>
    </source>
</evidence>
<feature type="region of interest" description="Disordered" evidence="1">
    <location>
        <begin position="167"/>
        <end position="217"/>
    </location>
</feature>
<dbReference type="PANTHER" id="PTHR46737">
    <property type="entry name" value="OS02G0827600 PROTEIN"/>
    <property type="match status" value="1"/>
</dbReference>
<dbReference type="Proteomes" id="UP001205105">
    <property type="component" value="Unassembled WGS sequence"/>
</dbReference>
<dbReference type="Pfam" id="PF12049">
    <property type="entry name" value="DUF3531"/>
    <property type="match status" value="1"/>
</dbReference>